<organism evidence="2 3">
    <name type="scientific">Albula glossodonta</name>
    <name type="common">roundjaw bonefish</name>
    <dbReference type="NCBI Taxonomy" id="121402"/>
    <lineage>
        <taxon>Eukaryota</taxon>
        <taxon>Metazoa</taxon>
        <taxon>Chordata</taxon>
        <taxon>Craniata</taxon>
        <taxon>Vertebrata</taxon>
        <taxon>Euteleostomi</taxon>
        <taxon>Actinopterygii</taxon>
        <taxon>Neopterygii</taxon>
        <taxon>Teleostei</taxon>
        <taxon>Albuliformes</taxon>
        <taxon>Albulidae</taxon>
        <taxon>Albula</taxon>
    </lineage>
</organism>
<evidence type="ECO:0000313" key="2">
    <source>
        <dbReference type="EMBL" id="KAG9353495.1"/>
    </source>
</evidence>
<name>A0A8T2PQ60_9TELE</name>
<dbReference type="EMBL" id="JAFBMS010000004">
    <property type="protein sequence ID" value="KAG9353495.1"/>
    <property type="molecule type" value="Genomic_DNA"/>
</dbReference>
<accession>A0A8T2PQ60</accession>
<keyword evidence="3" id="KW-1185">Reference proteome</keyword>
<proteinExistence type="predicted"/>
<gene>
    <name evidence="2" type="ORF">JZ751_018097</name>
</gene>
<protein>
    <submittedName>
        <fullName evidence="2">Uncharacterized protein</fullName>
    </submittedName>
</protein>
<feature type="region of interest" description="Disordered" evidence="1">
    <location>
        <begin position="1"/>
        <end position="38"/>
    </location>
</feature>
<evidence type="ECO:0000313" key="3">
    <source>
        <dbReference type="Proteomes" id="UP000824540"/>
    </source>
</evidence>
<reference evidence="2" key="1">
    <citation type="thesis" date="2021" institute="BYU ScholarsArchive" country="Provo, UT, USA">
        <title>Applications of and Algorithms for Genome Assembly and Genomic Analyses with an Emphasis on Marine Teleosts.</title>
        <authorList>
            <person name="Pickett B.D."/>
        </authorList>
    </citation>
    <scope>NUCLEOTIDE SEQUENCE</scope>
    <source>
        <strain evidence="2">HI-2016</strain>
    </source>
</reference>
<sequence length="90" mass="9418">TLACEDKTASGDTAVSGGRYPTGVRRGEEVRTGASTRPRLALESRRVPLGVSPGVGPQEQTELGSVVGGTGDSPLGWVPRNRLNCGQWLE</sequence>
<feature type="non-terminal residue" evidence="2">
    <location>
        <position position="90"/>
    </location>
</feature>
<feature type="non-terminal residue" evidence="2">
    <location>
        <position position="1"/>
    </location>
</feature>
<dbReference type="AlphaFoldDB" id="A0A8T2PQ60"/>
<comment type="caution">
    <text evidence="2">The sequence shown here is derived from an EMBL/GenBank/DDBJ whole genome shotgun (WGS) entry which is preliminary data.</text>
</comment>
<dbReference type="Proteomes" id="UP000824540">
    <property type="component" value="Unassembled WGS sequence"/>
</dbReference>
<evidence type="ECO:0000256" key="1">
    <source>
        <dbReference type="SAM" id="MobiDB-lite"/>
    </source>
</evidence>